<dbReference type="InterPro" id="IPR036736">
    <property type="entry name" value="ACP-like_sf"/>
</dbReference>
<dbReference type="CDD" id="cd19534">
    <property type="entry name" value="E_NRPS"/>
    <property type="match status" value="1"/>
</dbReference>
<dbReference type="Gene3D" id="1.10.1200.10">
    <property type="entry name" value="ACP-like"/>
    <property type="match status" value="4"/>
</dbReference>
<keyword evidence="3" id="KW-0436">Ligase</keyword>
<dbReference type="Pfam" id="PF00668">
    <property type="entry name" value="Condensation"/>
    <property type="match status" value="5"/>
</dbReference>
<dbReference type="InterPro" id="IPR001242">
    <property type="entry name" value="Condensation_dom"/>
</dbReference>
<dbReference type="PANTHER" id="PTHR45527:SF1">
    <property type="entry name" value="FATTY ACID SYNTHASE"/>
    <property type="match status" value="1"/>
</dbReference>
<dbReference type="SUPFAM" id="SSF52777">
    <property type="entry name" value="CoA-dependent acyltransferases"/>
    <property type="match status" value="11"/>
</dbReference>
<dbReference type="GO" id="GO:0031177">
    <property type="term" value="F:phosphopantetheine binding"/>
    <property type="evidence" value="ECO:0007669"/>
    <property type="project" value="InterPro"/>
</dbReference>
<feature type="domain" description="Carrier" evidence="4">
    <location>
        <begin position="2399"/>
        <end position="2473"/>
    </location>
</feature>
<dbReference type="SMART" id="SM00823">
    <property type="entry name" value="PKS_PP"/>
    <property type="match status" value="4"/>
</dbReference>
<evidence type="ECO:0000259" key="4">
    <source>
        <dbReference type="PROSITE" id="PS50075"/>
    </source>
</evidence>
<dbReference type="PROSITE" id="PS00455">
    <property type="entry name" value="AMP_BINDING"/>
    <property type="match status" value="3"/>
</dbReference>
<feature type="domain" description="Carrier" evidence="4">
    <location>
        <begin position="819"/>
        <end position="895"/>
    </location>
</feature>
<keyword evidence="2" id="KW-0597">Phosphoprotein</keyword>
<dbReference type="PANTHER" id="PTHR45527">
    <property type="entry name" value="NONRIBOSOMAL PEPTIDE SYNTHETASE"/>
    <property type="match status" value="1"/>
</dbReference>
<keyword evidence="6" id="KW-1185">Reference proteome</keyword>
<dbReference type="GO" id="GO:0016874">
    <property type="term" value="F:ligase activity"/>
    <property type="evidence" value="ECO:0007669"/>
    <property type="project" value="UniProtKB-KW"/>
</dbReference>
<dbReference type="Pfam" id="PF00501">
    <property type="entry name" value="AMP-binding"/>
    <property type="match status" value="4"/>
</dbReference>
<dbReference type="InterPro" id="IPR010071">
    <property type="entry name" value="AA_adenyl_dom"/>
</dbReference>
<dbReference type="Gene3D" id="3.30.300.30">
    <property type="match status" value="4"/>
</dbReference>
<dbReference type="FunFam" id="3.30.559.10:FF:000016">
    <property type="entry name" value="Nonribosomal peptide synthase Pes1"/>
    <property type="match status" value="1"/>
</dbReference>
<dbReference type="InterPro" id="IPR000873">
    <property type="entry name" value="AMP-dep_synth/lig_dom"/>
</dbReference>
<dbReference type="InterPro" id="IPR020845">
    <property type="entry name" value="AMP-binding_CS"/>
</dbReference>
<dbReference type="InterPro" id="IPR020806">
    <property type="entry name" value="PKS_PP-bd"/>
</dbReference>
<dbReference type="Gene3D" id="3.30.559.30">
    <property type="entry name" value="Nonribosomal peptide synthetase, condensation domain"/>
    <property type="match status" value="6"/>
</dbReference>
<dbReference type="Pfam" id="PF00550">
    <property type="entry name" value="PP-binding"/>
    <property type="match status" value="4"/>
</dbReference>
<dbReference type="NCBIfam" id="NF003417">
    <property type="entry name" value="PRK04813.1"/>
    <property type="match status" value="4"/>
</dbReference>
<dbReference type="GO" id="GO:0005737">
    <property type="term" value="C:cytoplasm"/>
    <property type="evidence" value="ECO:0007669"/>
    <property type="project" value="TreeGrafter"/>
</dbReference>
<dbReference type="Proteomes" id="UP001174934">
    <property type="component" value="Unassembled WGS sequence"/>
</dbReference>
<feature type="domain" description="Carrier" evidence="4">
    <location>
        <begin position="3489"/>
        <end position="3562"/>
    </location>
</feature>
<feature type="domain" description="Carrier" evidence="4">
    <location>
        <begin position="4632"/>
        <end position="4708"/>
    </location>
</feature>
<evidence type="ECO:0000256" key="3">
    <source>
        <dbReference type="ARBA" id="ARBA00022598"/>
    </source>
</evidence>
<dbReference type="CDD" id="cd05918">
    <property type="entry name" value="A_NRPS_SidN3_like"/>
    <property type="match status" value="4"/>
</dbReference>
<proteinExistence type="predicted"/>
<dbReference type="InterPro" id="IPR023213">
    <property type="entry name" value="CAT-like_dom_sf"/>
</dbReference>
<dbReference type="Gene3D" id="2.30.38.10">
    <property type="entry name" value="Luciferase, Domain 3"/>
    <property type="match status" value="1"/>
</dbReference>
<dbReference type="SUPFAM" id="SSF47336">
    <property type="entry name" value="ACP-like"/>
    <property type="match status" value="4"/>
</dbReference>
<dbReference type="GO" id="GO:0044550">
    <property type="term" value="P:secondary metabolite biosynthetic process"/>
    <property type="evidence" value="ECO:0007669"/>
    <property type="project" value="TreeGrafter"/>
</dbReference>
<organism evidence="5 6">
    <name type="scientific">Bombardia bombarda</name>
    <dbReference type="NCBI Taxonomy" id="252184"/>
    <lineage>
        <taxon>Eukaryota</taxon>
        <taxon>Fungi</taxon>
        <taxon>Dikarya</taxon>
        <taxon>Ascomycota</taxon>
        <taxon>Pezizomycotina</taxon>
        <taxon>Sordariomycetes</taxon>
        <taxon>Sordariomycetidae</taxon>
        <taxon>Sordariales</taxon>
        <taxon>Lasiosphaeriaceae</taxon>
        <taxon>Bombardia</taxon>
    </lineage>
</organism>
<dbReference type="NCBIfam" id="TIGR01733">
    <property type="entry name" value="AA-adenyl-dom"/>
    <property type="match status" value="4"/>
</dbReference>
<dbReference type="Gene3D" id="3.30.559.10">
    <property type="entry name" value="Chloramphenicol acetyltransferase-like domain"/>
    <property type="match status" value="5"/>
</dbReference>
<evidence type="ECO:0000256" key="2">
    <source>
        <dbReference type="ARBA" id="ARBA00022553"/>
    </source>
</evidence>
<dbReference type="InterPro" id="IPR009081">
    <property type="entry name" value="PP-bd_ACP"/>
</dbReference>
<dbReference type="PROSITE" id="PS50075">
    <property type="entry name" value="CARRIER"/>
    <property type="match status" value="4"/>
</dbReference>
<dbReference type="Gene3D" id="3.40.50.980">
    <property type="match status" value="2"/>
</dbReference>
<dbReference type="CDD" id="cd19542">
    <property type="entry name" value="CT_NRPS-like"/>
    <property type="match status" value="2"/>
</dbReference>
<dbReference type="FunFam" id="3.30.559.30:FF:000002">
    <property type="entry name" value="Nonribosomal peptide synthase Pes1"/>
    <property type="match status" value="1"/>
</dbReference>
<gene>
    <name evidence="5" type="ORF">B0T17DRAFT_234637</name>
</gene>
<dbReference type="EMBL" id="JAULSR010000002">
    <property type="protein sequence ID" value="KAK0630903.1"/>
    <property type="molecule type" value="Genomic_DNA"/>
</dbReference>
<dbReference type="InterPro" id="IPR042099">
    <property type="entry name" value="ANL_N_sf"/>
</dbReference>
<dbReference type="GO" id="GO:0043041">
    <property type="term" value="P:amino acid activation for nonribosomal peptide biosynthetic process"/>
    <property type="evidence" value="ECO:0007669"/>
    <property type="project" value="TreeGrafter"/>
</dbReference>
<evidence type="ECO:0000313" key="6">
    <source>
        <dbReference type="Proteomes" id="UP001174934"/>
    </source>
</evidence>
<dbReference type="PROSITE" id="PS00012">
    <property type="entry name" value="PHOSPHOPANTETHEINE"/>
    <property type="match status" value="1"/>
</dbReference>
<protein>
    <recommendedName>
        <fullName evidence="4">Carrier domain-containing protein</fullName>
    </recommendedName>
</protein>
<sequence>MDSATRVIQEPDAHSSKSPFWSKHLDGVSCIFPRLSEDSSCDQAITNLPSIQYQRVQCFPSATADTTLSIQVDGTRHTDLYCAAWAILLGRYLGTDRVCFGTVEELTTSPSPCYYACPVLLTRDENVSSAILECRKSLETSRPYGFDTPSAFHEAIGLPRQPCFNTAIWLVNHRLANSNSDLNGIDGPDLSPFPLILVVSESAAPNVPESCYLQYSPSLLSDSAASLVVSNYRTILAELVSNLDVPLRNLRTLSLDDLAKTWGWNKSCPSAVNHLVHDIFKQNVVLRPQAPAIHARDASFTYQELDHVSNVLSQFLVHKGVGPEVVVPLCFEKSPWATVSMLAVAKAGGVFTFLDPSHPPGVLRDIVRHTNADIILSSASGLAICEGILPVFEVSLRSLQVLPRLFDPPQGSVEPSNLLYIVFTSGTTGKPKGICVEHSSYLSSALQFANVTGIGPSSRVLQFASYSFDASILENFTTLISGGCVCIPDDESRGKGIAHILNEFHVNWAFLTPSLAKLVSPNAVPNLKTLLLAGETPSKANVDTWAGTGVRLMNGYGPAECCIASAVHPSLDTCTEAANIGWSVGGLLWVVDMNDAHQLVPVGAVGELAIEGPHLGRGYLNDPERTASAFPDSLRWTADFSPSRSRRVYLTGDLVRQNMDGSVIFVGRKDTQVKLRGMRIELGAVEQHLSADGSILLANVVAPTLGACKSRLVAVLSFEGGNSAESDDGASGIHVLTYHGRGTKSMRQSVRDIRDNLAYKVPGYMVPSCWFVLGSFPLMPSGKIDRAKVKKWIEGMDSKEVAESECLLDQDSLGVSPDNTPLILLQAIRRAVGHVLDLPIDCVIPTRSFIGLGGDSISAMQLLSQLQINNIIAKVRDILRCASITELAILVEPSHQNVNAVQVKEVYDIPFDLSPIQRLYFQWEPEGTRYKGGNRFNQSFLLRVKQRVSSSLLAAALKGLVKRHSSLRSRFVKSSNLSGGEIWQQVISTDVENSHQFAMHRISEVDEIDGIIHRSHCAIDMFNGPLFIVDLINGSQDQLLSMIAHHAVVDLVSWRVIIRDLELVLQGETLPPQLSLPWQVWCGLQENYAQQNLPPRVAYPHYSKIASVPVEYWGMESRHNLMKDVATTKIQLDAVATTFLMNPDYYQTLRAQPVDLFLAAIFHSFNHVFPDHGTPTIFRESHGREPWDDWIDISSTVGWFTTMYPIQIDSGRHDLRDTVRRVRDAQRRVPRNGWPYFASRYHNLKGMEDFSLPPMVEIIFDFLGRYQQLEREDGLFEQQSWENSDVGPEFHRPGLFEVTAEIIRGSLQLRFDYNSNMHHQVRITEWVQECEKALYTIVSELGKIRDEATLGQLHALSDYPLLSIGYEGLDHLFTSVLPRLQISVGDIEDIYDTSPMQTGLLLSQAKEPGLYQCSMVFRVETRSPFESVDMHRLCEAWRTLVSRHSSLRTIFVTDVSNRDAFTQIILKRPDVRIARITCSAAELDANLNATGSVPLQNALPPHKFTIIEVEGGRVLVRIDINHASIDGASGGIIAKEFVSLYDGSLHHSNAPVYRDFILRVQERDLEEGLNYWTRCLDEVEPCHIPVLDDGVSQDGSFKLVRVDSSVSVGILSQYCQAHNITLPTFFKLVWSLILRAYCGSDRVCFGYLVSGRDVLNTEDQQNAIGAFVNILTCRSDLSQTLQESLKGVQEDSLTDLEHQYCSLAHVQQRLGSKKLIDQQPLFNTILNFQVQTPDDDSSNAESSISLVADHTTESTEFSCVVDICICGERLDISLAHRTTLISPGQADNIANAFTAGMQAILQAPITKPAKQLDLFGEIHKNRVWAWNRTVPPRVDTCIHDIVSRHALSHPEASAVESWDAAFTYQQLDEITTVLGHHLVHLGVQVGSIVPICFERSAWTIVSLMAVLKAGGTFVLLDPKHISIDRTAGIIQDTAATILLAGKNESILLSDIISTQPISIVTVSLDAIAAVKGCTDCSQRRILEGSSLGRMTVSPQTSAYIVFTSATTGNPKGSVTAHSAFCTAAAAYGKRAGLSRNTRILQYASYTFDACLAEILSILLFGGCVCVPTEQQRTDDITGALNQTRANFAILTPSVARLINPTEVPHLKTLGLVGEAMSKSDILRWKDHTRMINAYGPSECSIACTLNDAVREDPANIGTSAGSLCWVVDPDDHNRLMPIGSVGELIVEGFSVSNGYFNNETKTAEVFISPPAWLMERRSDIGHRVYKTGDLVRYNSDGSMNIIGRKDTQSKFHGQRIELGEIEQHLLSRSASFKAVAVEIIEPEARQRRQTLATFFVSSSVPEHQVIDDPTLHDASNLQDLFLDLQDDLTFQLQTLQTSLADVLPSYMIPSVFIPLKKFPLASSGKLNRKVLREEGAQISAARLNQYSLLVATHESNLSNEIAKRLHLAWVEALGISPETINGDTSFFRVGGDSLSAMRLVSVARHNYGLGITVADIFKHPRLCDMAAIAQHNHISTDRGPDETATIKPFALLSQHNQLLEALVSKAAAQCETQKERILDLYPCTPLQEGLMTLSISRKGAYIGQSVFLLPKALDVDRLKRAWDVVVSANPILRTRIVNLEKDDCFQAVLDESITWLHPACSKEQYLADDLNTSLTWGALLNRFAIITTSNADANYLIWTAHHALFDEWSQALIFQQLEHVYHGQEMSRPAPFNRFIAHIADIDDNACAEFWAAQMDGDTPATLPRLPSGAYSPKAESCHELVFDIARGVKSHITTSTVIRAAWALVIGRHAAAEDVVFGASVSGRSAPVNDIDRINGPTMATVPVKIRVNHDQSISDFLDTVQTQATDMIAYEQWGLQNIAQVSKNKNAAFQNLLIVHAAQAAMASSPLGLEMTSEAHPSYHIYGLIAETFLADDGKQVTIRITYDVNLAPYAPRLGTVFELLIHQLIHHVNNDAPLHTLDYCSQEDKAMIFRWNKEDPKIVEDCIHEIISSNATREPAAAAICSRGVNMTYSELDHLSTKLARHLSLLGVKSETIVPAIFEKSVWTIVAQLAILKAGGVICMLDPAHPLKRLEDNIETANANLILASERYSTLLQSTSRAIVVISDSMVQSIDEAYCSPNLPTIHPENAAYVVFTSGTTGRPKASITEHRAFLSSSASFAGAMQISNVTRTLQHAAFSFDLYILETFTTLTQGGCVCLARDEVRTSPVELAGEMSTMGVTWTIMTPSFSRLLPKDRVPTLKTLNLCGEAMYQTDTLWSKSVRLMNAYGPSECSTVSALNDNVTPDSDNVAIGRGVGSRCWIVEPHDHNKLAPVGYVGELLLESPGLARGYLNEPMKTAEVFIRCPKWLQDVRPYSRLYKTGDLVRYNPADGMIVFVGRKDTQIKIHGQRMELGEIEHHLLAHDHVDIANVTLPKAGRFKGKLVATLSLRSIDTDRYGNRDTIDLKLMDSSDKSMATGYLSDIRAQLERYAPSYMIPSVWAVVYRVPLTSTLKVDKRKVMAWLETLSDETAGEIMSLTDDHESARVSATPMEHILRGIIARVLGLSSDQVILNRSFISLGGDSMSAIQLMARCRDEGITIQTKDILQSKTIMQLAESATVASGIIEDKTQMETNLGDSLFSLSPTELERVASETANELGLTSIRDIADIYPCGPTQKGILLSQARSTGTYNESFIYAISSGRSQPVDLEKLKAAWRMVVSRHTALRTVIIEDTFGTEEAYYQVVLRSLEPCLNIRFINNTDDDTVIEQILDTATTAGNATYMNGNMNTQPPHSLLLCQTPTKTFMCFEISHSLIDGESLPILLRDLSVAYEGGMADETDPPTYRDYVAYIRRISKQESFDYWMEYLEGVQPCLMPFLHDGGETYKQSTADSHETGVQSISIEFGILPEAISSFCSTHSLTPANVFQVAWAIVLRIYTGMEQVCFGYLSSGRDAPVKHIDEIVGVVCNMLVFKMQLDGTKTGLNLLCEAQDGWVNSIQHQFVALADIQHHRYAGGSEVDGTLFNTGISYRQQGRHDKAVADQAGLDFDFVGGRDSSEYDATVNILSTADKSGFCGSYSFKTSRMTILQAQSVIRTFQSAVERILEMSDRPLQEWCFVTEEEACHFPNTAPLDNFLDRSDIFDNYMHGSFIDMVVATQAQNFPKRPAICSWDGELTYLGLDVLSARLANHLIGHHGVGPEVLVPIYMEKSLWFVVSVLGILKAGGAFVPMDATLEPTRIRTTLEQTGAQLILTSSTMNRRLSRLGVGLSTLVVDHRMLQRLSPFGDLHAVCRDKRNPENAAYVMFTSGSTGSPKGVVVHHKAWCSSAMGQISAWGITPHTRALQFSSYGFDLSLADVLTTLMGGGCVCIPSDTERLNDIDAAISRMHVNMLNIVPSLLRTMSPDRIPTVKTLTLGGEPTPESEIRRWSSQVKLILGYGPTECSFMSSAVGSLSANSSQPSNFGRNIGTPTACRYWIVSASNHDVLMPAGGVGELLIEGAILAREYLNDPSRTAAAFITNPAWAARRKDEVRRMYKTGDLVQLHSDGSYVFIGRKDRQVKIRGQRVELGDIEHQIDVALGGRYSVVAEFIKNSSLKPVAFIATKDRASDNTSSKGEEDPKYDPMVSDHVKKRQIFASITSAVSSYAVPSAVIPLRDLPLMPSGKIDRSRLRQIAVDFFSKQSNIGGDFAHALDEPSLTDIQWQMRNIWAGVLGKDAGSITSDASFLEQGGDSILAIKLVSACRIAGLVVSMAEVLRHKSLAELCRPFEDPERKEVTKISKMSVRPPLSSLGPLNSPEFLAVMCTRAETTLANIEDIVETTTSQPRFIATGLLRGRGNTNYFAFHLAGNINEIKLKAACESLIRKRAILRTAFVPFKCRLFQVVLRSMVAQFRTYQCHRMTQEEQKILAVKLVEEDQAEPVKIGQPIVRFLFLKGGIQSILVMRMSHAQYDGMSIQVLIKDLEAFYHGRQTVEDCPTFLDFASASREQNEQGAEEYWRAFLAESSMTNVVSHPSPPYLAMERRMISREIPTPPSPRQASNLTLATMLKAAWALVLAEVSGSTDVVFGHVISGRNISIAGVDINEILGPCLNFIPVRVKLQEATGARTAVGDILQQVQDQQLVAIPFETFGMDKIVERCTNWPLWTRFSTIVQLQNLHGVEEALEDFDFDGAHCRLTVFEGNDDPADILVLVRPKDGGARLDVTLYYGAVGGQDPGSELTDPLSPEFVSHMLDRLIANMEMISSASGFSQPPLPDLSQIQPQIPIILQARENIHDNNGAQIPPTFEEMPTEVGNLVTKAWEHVFPPTFEDKLSQTILGRDRKEPITTKTPFYDVWGNWGIAAAQFAEFYSTAAGVGVSAEDMMKYPSKIAQGLMLTERMGISLAR</sequence>
<dbReference type="SUPFAM" id="SSF56801">
    <property type="entry name" value="Acetyl-CoA synthetase-like"/>
    <property type="match status" value="4"/>
</dbReference>
<dbReference type="Gene3D" id="3.40.50.12780">
    <property type="entry name" value="N-terminal domain of ligase-like"/>
    <property type="match status" value="3"/>
</dbReference>
<evidence type="ECO:0000313" key="5">
    <source>
        <dbReference type="EMBL" id="KAK0630903.1"/>
    </source>
</evidence>
<evidence type="ECO:0000256" key="1">
    <source>
        <dbReference type="ARBA" id="ARBA00022450"/>
    </source>
</evidence>
<keyword evidence="1" id="KW-0596">Phosphopantetheine</keyword>
<dbReference type="InterPro" id="IPR045851">
    <property type="entry name" value="AMP-bd_C_sf"/>
</dbReference>
<dbReference type="FunFam" id="3.40.50.12780:FF:000014">
    <property type="entry name" value="Nonribosomal peptide synthetase 1"/>
    <property type="match status" value="4"/>
</dbReference>
<accession>A0AA39XBJ5</accession>
<dbReference type="CDD" id="cd19545">
    <property type="entry name" value="FUM14_C_NRPS-like"/>
    <property type="match status" value="1"/>
</dbReference>
<dbReference type="FunFam" id="3.30.300.30:FF:000015">
    <property type="entry name" value="Nonribosomal peptide synthase SidD"/>
    <property type="match status" value="4"/>
</dbReference>
<comment type="caution">
    <text evidence="5">The sequence shown here is derived from an EMBL/GenBank/DDBJ whole genome shotgun (WGS) entry which is preliminary data.</text>
</comment>
<name>A0AA39XBJ5_9PEZI</name>
<reference evidence="5" key="1">
    <citation type="submission" date="2023-06" db="EMBL/GenBank/DDBJ databases">
        <title>Genome-scale phylogeny and comparative genomics of the fungal order Sordariales.</title>
        <authorList>
            <consortium name="Lawrence Berkeley National Laboratory"/>
            <person name="Hensen N."/>
            <person name="Bonometti L."/>
            <person name="Westerberg I."/>
            <person name="Brannstrom I.O."/>
            <person name="Guillou S."/>
            <person name="Cros-Aarteil S."/>
            <person name="Calhoun S."/>
            <person name="Haridas S."/>
            <person name="Kuo A."/>
            <person name="Mondo S."/>
            <person name="Pangilinan J."/>
            <person name="Riley R."/>
            <person name="LaButti K."/>
            <person name="Andreopoulos B."/>
            <person name="Lipzen A."/>
            <person name="Chen C."/>
            <person name="Yanf M."/>
            <person name="Daum C."/>
            <person name="Ng V."/>
            <person name="Clum A."/>
            <person name="Steindorff A."/>
            <person name="Ohm R."/>
            <person name="Martin F."/>
            <person name="Silar P."/>
            <person name="Natvig D."/>
            <person name="Lalanne C."/>
            <person name="Gautier V."/>
            <person name="Ament-velasquez S.L."/>
            <person name="Kruys A."/>
            <person name="Hutchinson M.I."/>
            <person name="Powell A.J."/>
            <person name="Barry K."/>
            <person name="Miller A.N."/>
            <person name="Grigoriev I.V."/>
            <person name="Debuchy R."/>
            <person name="Gladieux P."/>
            <person name="Thoren M.H."/>
            <person name="Johannesson H."/>
        </authorList>
    </citation>
    <scope>NUCLEOTIDE SEQUENCE</scope>
    <source>
        <strain evidence="5">SMH3391-2</strain>
    </source>
</reference>
<dbReference type="InterPro" id="IPR006162">
    <property type="entry name" value="Ppantetheine_attach_site"/>
</dbReference>